<accession>A0A0S4TC08</accession>
<dbReference type="VEuPathDB" id="CryptoDB:ChTU502y2012_303g0085"/>
<feature type="signal peptide" evidence="2">
    <location>
        <begin position="1"/>
        <end position="23"/>
    </location>
</feature>
<evidence type="ECO:0000313" key="4">
    <source>
        <dbReference type="EMBL" id="CUV04754.1"/>
    </source>
</evidence>
<feature type="domain" description="EF-hand" evidence="3">
    <location>
        <begin position="26"/>
        <end position="61"/>
    </location>
</feature>
<dbReference type="Gene3D" id="1.10.238.10">
    <property type="entry name" value="EF-hand"/>
    <property type="match status" value="1"/>
</dbReference>
<evidence type="ECO:0000256" key="2">
    <source>
        <dbReference type="SAM" id="SignalP"/>
    </source>
</evidence>
<keyword evidence="1" id="KW-0106">Calcium</keyword>
<dbReference type="SMART" id="SM00054">
    <property type="entry name" value="EFh"/>
    <property type="match status" value="2"/>
</dbReference>
<reference evidence="4" key="2">
    <citation type="submission" date="2015-08" db="EMBL/GenBank/DDBJ databases">
        <authorList>
            <person name="Babu N.S."/>
            <person name="Beckwith C.J."/>
            <person name="Beseler K.G."/>
            <person name="Brison A."/>
            <person name="Carone J.V."/>
            <person name="Caskin T.P."/>
            <person name="Diamond M."/>
            <person name="Durham M.E."/>
            <person name="Foxe J.M."/>
            <person name="Go M."/>
            <person name="Henderson B.A."/>
            <person name="Jones I.B."/>
            <person name="McGettigan J.A."/>
            <person name="Micheletti S.J."/>
            <person name="Nasrallah M.E."/>
            <person name="Ortiz D."/>
            <person name="Piller C.R."/>
            <person name="Privatt S.R."/>
            <person name="Schneider S.L."/>
            <person name="Sharp S."/>
            <person name="Smith T.C."/>
            <person name="Stanton J.D."/>
            <person name="Ullery H.E."/>
            <person name="Wilson R.J."/>
            <person name="Serrano M.G."/>
            <person name="Buck G."/>
            <person name="Lee V."/>
            <person name="Wang Y."/>
            <person name="Carvalho R."/>
            <person name="Voegtly L."/>
            <person name="Shi R."/>
            <person name="Duckworth R."/>
            <person name="Johnson A."/>
            <person name="Loviza R."/>
            <person name="Walstead R."/>
            <person name="Shah Z."/>
            <person name="Kiflezghi M."/>
            <person name="Wade K."/>
            <person name="Ball S.L."/>
            <person name="Bradley K.W."/>
            <person name="Asai D.J."/>
            <person name="Bowman C.A."/>
            <person name="Russell D.A."/>
            <person name="Pope W.H."/>
            <person name="Jacobs-Sera D."/>
            <person name="Hendrix R.W."/>
            <person name="Hatfull G.F."/>
        </authorList>
    </citation>
    <scope>NUCLEOTIDE SEQUENCE [LARGE SCALE GENOMIC DNA]</scope>
</reference>
<dbReference type="SUPFAM" id="SSF47473">
    <property type="entry name" value="EF-hand"/>
    <property type="match status" value="1"/>
</dbReference>
<evidence type="ECO:0000259" key="3">
    <source>
        <dbReference type="PROSITE" id="PS50222"/>
    </source>
</evidence>
<feature type="domain" description="EF-hand" evidence="3">
    <location>
        <begin position="69"/>
        <end position="93"/>
    </location>
</feature>
<evidence type="ECO:0000256" key="1">
    <source>
        <dbReference type="ARBA" id="ARBA00022837"/>
    </source>
</evidence>
<sequence length="104" mass="12119">MTKGFLVYLLFAIFLVINQVIDGVKSELSQTEKEFSEFDINHDGYIDAQEIRIIRTSVTLQELHQFFWEIDLDNSGTISFHEYSNFVTNNSHAHHNNESNNQHS</sequence>
<dbReference type="OrthoDB" id="10263155at2759"/>
<dbReference type="CDD" id="cd00051">
    <property type="entry name" value="EFh"/>
    <property type="match status" value="1"/>
</dbReference>
<dbReference type="AlphaFoldDB" id="A0A0S4TC08"/>
<proteinExistence type="predicted"/>
<dbReference type="PROSITE" id="PS50222">
    <property type="entry name" value="EF_HAND_2"/>
    <property type="match status" value="2"/>
</dbReference>
<dbReference type="VEuPathDB" id="CryptoDB:Chro.20404"/>
<reference evidence="5 6" key="1">
    <citation type="submission" date="2014-11" db="EMBL/GenBank/DDBJ databases">
        <title>Comparative genomic analysis of Cryptosporidium hominis reveals occurrence of genetic recombination in virulent subtypes.</title>
        <authorList>
            <person name="Guo Y."/>
            <person name="Tang K."/>
            <person name="Frace M."/>
            <person name="Li N."/>
            <person name="Roellig D.M."/>
            <person name="Sammons S."/>
            <person name="Knipe K."/>
            <person name="Rowe L."/>
            <person name="Feng Y."/>
            <person name="Xiao L."/>
        </authorList>
    </citation>
    <scope>NUCLEOTIDE SEQUENCE [LARGE SCALE GENOMIC DNA]</scope>
    <source>
        <strain evidence="5">30976</strain>
    </source>
</reference>
<dbReference type="InterPro" id="IPR011992">
    <property type="entry name" value="EF-hand-dom_pair"/>
</dbReference>
<gene>
    <name evidence="4" type="ORF">CHUDEA2_3790</name>
    <name evidence="5" type="ORF">GY17_00003551</name>
</gene>
<reference evidence="5 6" key="3">
    <citation type="submission" date="2017-10" db="EMBL/GenBank/DDBJ databases">
        <title>Consistent, comparative and evidence-based genome annotation and re-annotation for the closely-related species, Cryptosporidium parvum, C. hominis and C. tyzzeri.</title>
        <authorList>
            <person name="Baptista R.P."/>
            <person name="Li Y."/>
            <person name="Sateriale A."/>
            <person name="Striepen B."/>
            <person name="Kissinger J.C."/>
        </authorList>
    </citation>
    <scope>NUCLEOTIDE SEQUENCE [LARGE SCALE GENOMIC DNA]</scope>
    <source>
        <strain evidence="5">30976</strain>
    </source>
</reference>
<dbReference type="VEuPathDB" id="CryptoDB:CHUDEA2_3790"/>
<organism evidence="4">
    <name type="scientific">Cryptosporidium hominis</name>
    <dbReference type="NCBI Taxonomy" id="237895"/>
    <lineage>
        <taxon>Eukaryota</taxon>
        <taxon>Sar</taxon>
        <taxon>Alveolata</taxon>
        <taxon>Apicomplexa</taxon>
        <taxon>Conoidasida</taxon>
        <taxon>Coccidia</taxon>
        <taxon>Eucoccidiorida</taxon>
        <taxon>Eimeriorina</taxon>
        <taxon>Cryptosporidiidae</taxon>
        <taxon>Cryptosporidium</taxon>
    </lineage>
</organism>
<dbReference type="PROSITE" id="PS00018">
    <property type="entry name" value="EF_HAND_1"/>
    <property type="match status" value="2"/>
</dbReference>
<dbReference type="InterPro" id="IPR018247">
    <property type="entry name" value="EF_Hand_1_Ca_BS"/>
</dbReference>
<dbReference type="InterPro" id="IPR002048">
    <property type="entry name" value="EF_hand_dom"/>
</dbReference>
<dbReference type="GO" id="GO:0005509">
    <property type="term" value="F:calcium ion binding"/>
    <property type="evidence" value="ECO:0007669"/>
    <property type="project" value="InterPro"/>
</dbReference>
<dbReference type="Pfam" id="PF13499">
    <property type="entry name" value="EF-hand_7"/>
    <property type="match status" value="1"/>
</dbReference>
<keyword evidence="6" id="KW-1185">Reference proteome</keyword>
<keyword evidence="2" id="KW-0732">Signal</keyword>
<feature type="chain" id="PRO_5006627541" evidence="2">
    <location>
        <begin position="24"/>
        <end position="104"/>
    </location>
</feature>
<evidence type="ECO:0000313" key="6">
    <source>
        <dbReference type="Proteomes" id="UP001429100"/>
    </source>
</evidence>
<evidence type="ECO:0000313" key="5">
    <source>
        <dbReference type="EMBL" id="PPS94416.1"/>
    </source>
</evidence>
<dbReference type="Proteomes" id="UP001429100">
    <property type="component" value="Unassembled WGS sequence"/>
</dbReference>
<dbReference type="EMBL" id="JTAI01000042">
    <property type="protein sequence ID" value="PPS94416.1"/>
    <property type="molecule type" value="Genomic_DNA"/>
</dbReference>
<dbReference type="VEuPathDB" id="CryptoDB:GY17_00003551"/>
<dbReference type="Proteomes" id="UP000199752">
    <property type="component" value="Chromosome 2"/>
</dbReference>
<protein>
    <submittedName>
        <fullName evidence="5">EF-hand domain containing protein</fullName>
    </submittedName>
</protein>
<dbReference type="EMBL" id="LN877948">
    <property type="protein sequence ID" value="CUV04754.1"/>
    <property type="molecule type" value="Genomic_DNA"/>
</dbReference>
<name>A0A0S4TC08_CRYHO</name>